<dbReference type="EMBL" id="CP020442">
    <property type="protein sequence ID" value="ARC37882.1"/>
    <property type="molecule type" value="Genomic_DNA"/>
</dbReference>
<sequence length="66" mass="7085">MTLAEYVDNQQVVAMNLKSIISALHDLMMARIAPDAQEELISIALDMAITLNRGLDSVSLPEGGDA</sequence>
<dbReference type="STRING" id="147645.A6J80_17355"/>
<organism evidence="1 2">
    <name type="scientific">Paracoccus yeei</name>
    <dbReference type="NCBI Taxonomy" id="147645"/>
    <lineage>
        <taxon>Bacteria</taxon>
        <taxon>Pseudomonadati</taxon>
        <taxon>Pseudomonadota</taxon>
        <taxon>Alphaproteobacteria</taxon>
        <taxon>Rhodobacterales</taxon>
        <taxon>Paracoccaceae</taxon>
        <taxon>Paracoccus</taxon>
    </lineage>
</organism>
<proteinExistence type="predicted"/>
<keyword evidence="2" id="KW-1185">Reference proteome</keyword>
<reference evidence="1" key="1">
    <citation type="submission" date="2017-12" db="EMBL/GenBank/DDBJ databases">
        <title>FDA dAtabase for Regulatory Grade micrObial Sequences (FDA-ARGOS): Supporting development and validation of Infectious Disease Dx tests.</title>
        <authorList>
            <person name="Campos J."/>
            <person name="Goldberg B."/>
            <person name="Tallon L."/>
            <person name="Sadzewicz L."/>
            <person name="Sengamalay N."/>
            <person name="Ott S."/>
            <person name="Godinez A."/>
            <person name="Nagaraj S."/>
            <person name="Vyas G."/>
            <person name="Aluvathingal J."/>
            <person name="Nadendla S."/>
            <person name="Geyer C."/>
            <person name="Nandy P."/>
            <person name="Hobson J."/>
            <person name="Sichtig H."/>
        </authorList>
    </citation>
    <scope>NUCLEOTIDE SEQUENCE</scope>
    <source>
        <strain evidence="1">FDAARGOS_252</strain>
    </source>
</reference>
<name>A0A1V0GVP1_9RHOB</name>
<accession>A0A1V0GVP1</accession>
<evidence type="ECO:0000313" key="1">
    <source>
        <dbReference type="EMBL" id="ARC37882.1"/>
    </source>
</evidence>
<evidence type="ECO:0000313" key="2">
    <source>
        <dbReference type="Proteomes" id="UP000191257"/>
    </source>
</evidence>
<dbReference type="Proteomes" id="UP000191257">
    <property type="component" value="Chromosome"/>
</dbReference>
<gene>
    <name evidence="1" type="ORF">A6J80_17355</name>
</gene>
<dbReference type="RefSeq" id="WP_080622343.1">
    <property type="nucleotide sequence ID" value="NZ_CAWMZI010000001.1"/>
</dbReference>
<dbReference type="KEGG" id="pye:A6J80_17355"/>
<dbReference type="AlphaFoldDB" id="A0A1V0GVP1"/>
<protein>
    <submittedName>
        <fullName evidence="1">Uncharacterized protein</fullName>
    </submittedName>
</protein>